<evidence type="ECO:0000313" key="4">
    <source>
        <dbReference type="Proteomes" id="UP001140091"/>
    </source>
</evidence>
<dbReference type="OrthoDB" id="21416at2759"/>
<dbReference type="AlphaFoldDB" id="A0A9W8JBF9"/>
<organism evidence="3 4">
    <name type="scientific">Candolleomyces eurysporus</name>
    <dbReference type="NCBI Taxonomy" id="2828524"/>
    <lineage>
        <taxon>Eukaryota</taxon>
        <taxon>Fungi</taxon>
        <taxon>Dikarya</taxon>
        <taxon>Basidiomycota</taxon>
        <taxon>Agaricomycotina</taxon>
        <taxon>Agaricomycetes</taxon>
        <taxon>Agaricomycetidae</taxon>
        <taxon>Agaricales</taxon>
        <taxon>Agaricineae</taxon>
        <taxon>Psathyrellaceae</taxon>
        <taxon>Candolleomyces</taxon>
    </lineage>
</organism>
<dbReference type="EMBL" id="JANBPK010000955">
    <property type="protein sequence ID" value="KAJ2927835.1"/>
    <property type="molecule type" value="Genomic_DNA"/>
</dbReference>
<keyword evidence="1" id="KW-0677">Repeat</keyword>
<reference evidence="3" key="1">
    <citation type="submission" date="2022-06" db="EMBL/GenBank/DDBJ databases">
        <title>Genome Sequence of Candolleomyces eurysporus.</title>
        <authorList>
            <person name="Buettner E."/>
        </authorList>
    </citation>
    <scope>NUCLEOTIDE SEQUENCE</scope>
    <source>
        <strain evidence="3">VTCC 930004</strain>
    </source>
</reference>
<name>A0A9W8JBF9_9AGAR</name>
<evidence type="ECO:0000256" key="1">
    <source>
        <dbReference type="ARBA" id="ARBA00022737"/>
    </source>
</evidence>
<comment type="caution">
    <text evidence="3">The sequence shown here is derived from an EMBL/GenBank/DDBJ whole genome shotgun (WGS) entry which is preliminary data.</text>
</comment>
<feature type="non-terminal residue" evidence="3">
    <location>
        <position position="539"/>
    </location>
</feature>
<dbReference type="PANTHER" id="PTHR10039:SF5">
    <property type="entry name" value="NACHT DOMAIN-CONTAINING PROTEIN"/>
    <property type="match status" value="1"/>
</dbReference>
<dbReference type="PANTHER" id="PTHR10039">
    <property type="entry name" value="AMELOGENIN"/>
    <property type="match status" value="1"/>
</dbReference>
<protein>
    <recommendedName>
        <fullName evidence="2">Nephrocystin 3-like N-terminal domain-containing protein</fullName>
    </recommendedName>
</protein>
<dbReference type="Pfam" id="PF24883">
    <property type="entry name" value="NPHP3_N"/>
    <property type="match status" value="1"/>
</dbReference>
<gene>
    <name evidence="3" type="ORF">H1R20_g9251</name>
</gene>
<proteinExistence type="predicted"/>
<evidence type="ECO:0000313" key="3">
    <source>
        <dbReference type="EMBL" id="KAJ2927835.1"/>
    </source>
</evidence>
<feature type="domain" description="Nephrocystin 3-like N-terminal" evidence="2">
    <location>
        <begin position="33"/>
        <end position="207"/>
    </location>
</feature>
<sequence length="539" mass="60125">MFPVALEAHVTGEALPQSVTRDGRRREASLAVQDELESWIEAANEAQTVRWVLGPASSGKTAILTSVAHNSDAKGLLAAGFFFSPSTEIEKLKQSFIPTLAYQLVQHPNLVGLGECILSAVNQCPSVFDLTPEKQLDTLILVPLRQQSSINRSSWPRVVIIDGLDKCQVVPYDQNHSGSDDRSAILQAILAAVTSSTFPFKVIIGSRPEPDFRAVFERAAKVTTTISLDQSWNTQVDMASFLQAKFSLMRRRHRLEASWPSSDLQRLLIQNAAGQFIYLKTIVRHLEMSRSPPQTTFATLLTNVVMPFAHSFSNPIAQLDKLYTYIVNLSPNPPLSALWLSLINEINCGRYCSGPERSFPARFLRQFLESFPGEAELLLCHLHSLVQIPSEDDATSLFSFYHKSFFEFLDSKERSGDLHANSVMRHKLYIERYLEISKGLSSIVPATQSDSLAPFAELDPFFERSLLYVGDRHLDCDPDWLMQLFVEKESARGIVALRPARYGETSYAAAVHLPTGSFLPNPIAQSLLELIRDMSVLPA</sequence>
<keyword evidence="4" id="KW-1185">Reference proteome</keyword>
<dbReference type="Proteomes" id="UP001140091">
    <property type="component" value="Unassembled WGS sequence"/>
</dbReference>
<accession>A0A9W8JBF9</accession>
<evidence type="ECO:0000259" key="2">
    <source>
        <dbReference type="Pfam" id="PF24883"/>
    </source>
</evidence>
<dbReference type="InterPro" id="IPR056884">
    <property type="entry name" value="NPHP3-like_N"/>
</dbReference>